<protein>
    <submittedName>
        <fullName evidence="5">GAF and ANTAR domain-containing protein</fullName>
    </submittedName>
</protein>
<feature type="domain" description="ANTAR" evidence="4">
    <location>
        <begin position="136"/>
        <end position="197"/>
    </location>
</feature>
<gene>
    <name evidence="5" type="ORF">FQ154_13705</name>
</gene>
<evidence type="ECO:0000256" key="2">
    <source>
        <dbReference type="ARBA" id="ARBA00023163"/>
    </source>
</evidence>
<dbReference type="SMART" id="SM01012">
    <property type="entry name" value="ANTAR"/>
    <property type="match status" value="1"/>
</dbReference>
<name>A0A5B0E869_9MICC</name>
<dbReference type="InterPro" id="IPR003018">
    <property type="entry name" value="GAF"/>
</dbReference>
<comment type="caution">
    <text evidence="5">The sequence shown here is derived from an EMBL/GenBank/DDBJ whole genome shotgun (WGS) entry which is preliminary data.</text>
</comment>
<dbReference type="PROSITE" id="PS50921">
    <property type="entry name" value="ANTAR"/>
    <property type="match status" value="1"/>
</dbReference>
<keyword evidence="2" id="KW-0804">Transcription</keyword>
<proteinExistence type="predicted"/>
<dbReference type="InterPro" id="IPR036388">
    <property type="entry name" value="WH-like_DNA-bd_sf"/>
</dbReference>
<dbReference type="RefSeq" id="WP_149620154.1">
    <property type="nucleotide sequence ID" value="NZ_VOBL01000015.1"/>
</dbReference>
<dbReference type="InterPro" id="IPR005561">
    <property type="entry name" value="ANTAR"/>
</dbReference>
<accession>A0A5B0E869</accession>
<reference evidence="5 6" key="1">
    <citation type="submission" date="2019-07" db="EMBL/GenBank/DDBJ databases">
        <title>Analysis of the biochemical properties, biological activity and biotechnological potential of siderophores and biosurfactants produced by Antarctic psychrotolerant bacteria.</title>
        <authorList>
            <person name="Styczynski M."/>
            <person name="Krucon T."/>
            <person name="Decewicz P."/>
            <person name="Dziewit L."/>
        </authorList>
    </citation>
    <scope>NUCLEOTIDE SEQUENCE [LARGE SCALE GENOMIC DNA]</scope>
    <source>
        <strain evidence="5 6">ANT_H27</strain>
    </source>
</reference>
<dbReference type="InterPro" id="IPR029016">
    <property type="entry name" value="GAF-like_dom_sf"/>
</dbReference>
<evidence type="ECO:0000256" key="1">
    <source>
        <dbReference type="ARBA" id="ARBA00023015"/>
    </source>
</evidence>
<dbReference type="AlphaFoldDB" id="A0A5B0E869"/>
<organism evidence="5 6">
    <name type="scientific">Paeniglutamicibacter gangotriensis</name>
    <dbReference type="NCBI Taxonomy" id="254787"/>
    <lineage>
        <taxon>Bacteria</taxon>
        <taxon>Bacillati</taxon>
        <taxon>Actinomycetota</taxon>
        <taxon>Actinomycetes</taxon>
        <taxon>Micrococcales</taxon>
        <taxon>Micrococcaceae</taxon>
        <taxon>Paeniglutamicibacter</taxon>
    </lineage>
</organism>
<dbReference type="Gene3D" id="3.30.450.40">
    <property type="match status" value="1"/>
</dbReference>
<evidence type="ECO:0000259" key="4">
    <source>
        <dbReference type="PROSITE" id="PS50921"/>
    </source>
</evidence>
<dbReference type="SUPFAM" id="SSF55781">
    <property type="entry name" value="GAF domain-like"/>
    <property type="match status" value="1"/>
</dbReference>
<dbReference type="EMBL" id="VOBL01000015">
    <property type="protein sequence ID" value="KAA0975257.1"/>
    <property type="molecule type" value="Genomic_DNA"/>
</dbReference>
<dbReference type="Pfam" id="PF13185">
    <property type="entry name" value="GAF_2"/>
    <property type="match status" value="1"/>
</dbReference>
<dbReference type="Pfam" id="PF03861">
    <property type="entry name" value="ANTAR"/>
    <property type="match status" value="1"/>
</dbReference>
<dbReference type="Proteomes" id="UP000323856">
    <property type="component" value="Unassembled WGS sequence"/>
</dbReference>
<dbReference type="OrthoDB" id="3820533at2"/>
<evidence type="ECO:0000313" key="5">
    <source>
        <dbReference type="EMBL" id="KAA0975257.1"/>
    </source>
</evidence>
<keyword evidence="1" id="KW-0805">Transcription regulation</keyword>
<dbReference type="Gene3D" id="1.10.10.10">
    <property type="entry name" value="Winged helix-like DNA-binding domain superfamily/Winged helix DNA-binding domain"/>
    <property type="match status" value="1"/>
</dbReference>
<evidence type="ECO:0000313" key="6">
    <source>
        <dbReference type="Proteomes" id="UP000323856"/>
    </source>
</evidence>
<feature type="region of interest" description="Disordered" evidence="3">
    <location>
        <begin position="198"/>
        <end position="217"/>
    </location>
</feature>
<evidence type="ECO:0000256" key="3">
    <source>
        <dbReference type="SAM" id="MobiDB-lite"/>
    </source>
</evidence>
<dbReference type="GO" id="GO:0003723">
    <property type="term" value="F:RNA binding"/>
    <property type="evidence" value="ECO:0007669"/>
    <property type="project" value="InterPro"/>
</dbReference>
<sequence length="265" mass="28208">MRELSGGDPWRIRSGITTVSSRRAGTAASSSSLEAQELDEVQYGLGEGSCLTAARDRALVLFPDLRVEPRWPRHAGHMVSRDIGSVLAVPFELQDGDCAALNLSSRDVHEFDPRRVDTAQGYADQASSALALALKVPGHREEATQLLEAMKVRAPMDLAAGVVVGQSRCSPEEAVGILRAASNCRNIKLRDVTAAVVGPRAPIPPRPISPRSHRHRRDDPYGVHPWAAAPARGGAVKDFCPRGAGTALPWPAAMAALVQVPAALS</sequence>